<name>A0A498NJB2_LABRO</name>
<proteinExistence type="predicted"/>
<protein>
    <submittedName>
        <fullName evidence="2">Leucine-rich repeat flightless-interacting 2-like isoform X2</fullName>
    </submittedName>
</protein>
<dbReference type="AlphaFoldDB" id="A0A498NJB2"/>
<sequence>MSEDESLRHIIRDSEDDLLSENTEMMEMRANYEDSLQEVRTLELQQETLLFQVDCLQDALESTEEMLAETQRENHTVTMELEREREMRRKLEDKVASLMQEVERLKEERNSEQLQSHHTGPVWLQGAPEGTSVDQDARPLADREGTSVDPNASPLLKLKKMVDQTLSQSVFHSQKHEAQGGDDNDESSGYEDAPSEFSPSPSTPDTQLGGDLVESEAEDEGSTSTLDEQGAAAVYAIQLDEFLGSAPVQYREVQYHESSIFCGYFKQGIM</sequence>
<dbReference type="Gene3D" id="1.20.5.4090">
    <property type="match status" value="1"/>
</dbReference>
<accession>A0A498NJB2</accession>
<dbReference type="EMBL" id="QBIY01011430">
    <property type="protein sequence ID" value="RXN31941.1"/>
    <property type="molecule type" value="Genomic_DNA"/>
</dbReference>
<evidence type="ECO:0000313" key="2">
    <source>
        <dbReference type="EMBL" id="RXN31941.1"/>
    </source>
</evidence>
<gene>
    <name evidence="2" type="ORF">ROHU_016576</name>
</gene>
<evidence type="ECO:0000256" key="1">
    <source>
        <dbReference type="SAM" id="MobiDB-lite"/>
    </source>
</evidence>
<dbReference type="Proteomes" id="UP000290572">
    <property type="component" value="Unassembled WGS sequence"/>
</dbReference>
<feature type="compositionally biased region" description="Basic and acidic residues" evidence="1">
    <location>
        <begin position="135"/>
        <end position="146"/>
    </location>
</feature>
<comment type="caution">
    <text evidence="2">The sequence shown here is derived from an EMBL/GenBank/DDBJ whole genome shotgun (WGS) entry which is preliminary data.</text>
</comment>
<keyword evidence="3" id="KW-1185">Reference proteome</keyword>
<feature type="region of interest" description="Disordered" evidence="1">
    <location>
        <begin position="105"/>
        <end position="155"/>
    </location>
</feature>
<feature type="compositionally biased region" description="Polar residues" evidence="1">
    <location>
        <begin position="197"/>
        <end position="206"/>
    </location>
</feature>
<feature type="region of interest" description="Disordered" evidence="1">
    <location>
        <begin position="173"/>
        <end position="226"/>
    </location>
</feature>
<organism evidence="2 3">
    <name type="scientific">Labeo rohita</name>
    <name type="common">Indian major carp</name>
    <name type="synonym">Cyprinus rohita</name>
    <dbReference type="NCBI Taxonomy" id="84645"/>
    <lineage>
        <taxon>Eukaryota</taxon>
        <taxon>Metazoa</taxon>
        <taxon>Chordata</taxon>
        <taxon>Craniata</taxon>
        <taxon>Vertebrata</taxon>
        <taxon>Euteleostomi</taxon>
        <taxon>Actinopterygii</taxon>
        <taxon>Neopterygii</taxon>
        <taxon>Teleostei</taxon>
        <taxon>Ostariophysi</taxon>
        <taxon>Cypriniformes</taxon>
        <taxon>Cyprinidae</taxon>
        <taxon>Labeoninae</taxon>
        <taxon>Labeonini</taxon>
        <taxon>Labeo</taxon>
    </lineage>
</organism>
<reference evidence="2 3" key="1">
    <citation type="submission" date="2018-03" db="EMBL/GenBank/DDBJ databases">
        <title>Draft genome sequence of Rohu Carp (Labeo rohita).</title>
        <authorList>
            <person name="Das P."/>
            <person name="Kushwaha B."/>
            <person name="Joshi C.G."/>
            <person name="Kumar D."/>
            <person name="Nagpure N.S."/>
            <person name="Sahoo L."/>
            <person name="Das S.P."/>
            <person name="Bit A."/>
            <person name="Patnaik S."/>
            <person name="Meher P.K."/>
            <person name="Jayasankar P."/>
            <person name="Koringa P.G."/>
            <person name="Patel N.V."/>
            <person name="Hinsu A.T."/>
            <person name="Kumar R."/>
            <person name="Pandey M."/>
            <person name="Agarwal S."/>
            <person name="Srivastava S."/>
            <person name="Singh M."/>
            <person name="Iquebal M.A."/>
            <person name="Jaiswal S."/>
            <person name="Angadi U.B."/>
            <person name="Kumar N."/>
            <person name="Raza M."/>
            <person name="Shah T.M."/>
            <person name="Rai A."/>
            <person name="Jena J.K."/>
        </authorList>
    </citation>
    <scope>NUCLEOTIDE SEQUENCE [LARGE SCALE GENOMIC DNA]</scope>
    <source>
        <strain evidence="2">DASCIFA01</strain>
        <tissue evidence="2">Testis</tissue>
    </source>
</reference>
<dbReference type="STRING" id="84645.A0A498NJB2"/>
<dbReference type="SUPFAM" id="SSF55753">
    <property type="entry name" value="Actin depolymerizing proteins"/>
    <property type="match status" value="1"/>
</dbReference>
<feature type="compositionally biased region" description="Acidic residues" evidence="1">
    <location>
        <begin position="180"/>
        <end position="189"/>
    </location>
</feature>
<evidence type="ECO:0000313" key="3">
    <source>
        <dbReference type="Proteomes" id="UP000290572"/>
    </source>
</evidence>
<dbReference type="Gene3D" id="3.40.20.10">
    <property type="entry name" value="Severin"/>
    <property type="match status" value="1"/>
</dbReference>
<dbReference type="InterPro" id="IPR029006">
    <property type="entry name" value="ADF-H/Gelsolin-like_dom_sf"/>
</dbReference>